<sequence>MVMNLGNKELWDELKFELGGMKLNKLEGVKDKKLLLGAGNRGADILFIGDDPDLYDDEELKVSLGTSGEFFMKLCDLADLSPEKYYITNLSKCVLKWRELTGNEREHMRDYLDMQIAIIKPKIIVSLGQEVTGILMGKEIKIPEVRGRIHSYFGGIKLIPTFDPSYVKRTRDASGRKAKPAIEFWNDLKMIKGEIEN</sequence>
<evidence type="ECO:0000256" key="1">
    <source>
        <dbReference type="ARBA" id="ARBA00022485"/>
    </source>
</evidence>
<dbReference type="PANTHER" id="PTHR33693:SF1">
    <property type="entry name" value="TYPE-4 URACIL-DNA GLYCOSYLASE"/>
    <property type="match status" value="1"/>
</dbReference>
<dbReference type="AlphaFoldDB" id="A0A9W6GKU5"/>
<evidence type="ECO:0000313" key="9">
    <source>
        <dbReference type="EMBL" id="GLI55596.1"/>
    </source>
</evidence>
<evidence type="ECO:0000256" key="2">
    <source>
        <dbReference type="ARBA" id="ARBA00022723"/>
    </source>
</evidence>
<keyword evidence="3" id="KW-0227">DNA damage</keyword>
<keyword evidence="6" id="KW-0411">Iron-sulfur</keyword>
<dbReference type="Proteomes" id="UP001144471">
    <property type="component" value="Unassembled WGS sequence"/>
</dbReference>
<dbReference type="GO" id="GO:0051539">
    <property type="term" value="F:4 iron, 4 sulfur cluster binding"/>
    <property type="evidence" value="ECO:0007669"/>
    <property type="project" value="UniProtKB-KW"/>
</dbReference>
<dbReference type="GO" id="GO:0097506">
    <property type="term" value="F:deaminated base DNA N-glycosylase activity"/>
    <property type="evidence" value="ECO:0007669"/>
    <property type="project" value="UniProtKB-ARBA"/>
</dbReference>
<dbReference type="CDD" id="cd10030">
    <property type="entry name" value="UDG-F4_TTUDGA_SPO1dp_like"/>
    <property type="match status" value="1"/>
</dbReference>
<evidence type="ECO:0000256" key="3">
    <source>
        <dbReference type="ARBA" id="ARBA00022763"/>
    </source>
</evidence>
<dbReference type="Gene3D" id="3.40.470.10">
    <property type="entry name" value="Uracil-DNA glycosylase-like domain"/>
    <property type="match status" value="1"/>
</dbReference>
<evidence type="ECO:0000256" key="7">
    <source>
        <dbReference type="ARBA" id="ARBA00023204"/>
    </source>
</evidence>
<organism evidence="9 10">
    <name type="scientific">Propionigenium maris DSM 9537</name>
    <dbReference type="NCBI Taxonomy" id="1123000"/>
    <lineage>
        <taxon>Bacteria</taxon>
        <taxon>Fusobacteriati</taxon>
        <taxon>Fusobacteriota</taxon>
        <taxon>Fusobacteriia</taxon>
        <taxon>Fusobacteriales</taxon>
        <taxon>Fusobacteriaceae</taxon>
        <taxon>Propionigenium</taxon>
    </lineage>
</organism>
<comment type="caution">
    <text evidence="9">The sequence shown here is derived from an EMBL/GenBank/DDBJ whole genome shotgun (WGS) entry which is preliminary data.</text>
</comment>
<evidence type="ECO:0000256" key="6">
    <source>
        <dbReference type="ARBA" id="ARBA00023014"/>
    </source>
</evidence>
<reference evidence="9" key="1">
    <citation type="submission" date="2022-12" db="EMBL/GenBank/DDBJ databases">
        <title>Reference genome sequencing for broad-spectrum identification of bacterial and archaeal isolates by mass spectrometry.</title>
        <authorList>
            <person name="Sekiguchi Y."/>
            <person name="Tourlousse D.M."/>
        </authorList>
    </citation>
    <scope>NUCLEOTIDE SEQUENCE</scope>
    <source>
        <strain evidence="9">10succ1</strain>
    </source>
</reference>
<gene>
    <name evidence="9" type="ORF">PM10SUCC1_11100</name>
</gene>
<dbReference type="SMART" id="SM00986">
    <property type="entry name" value="UDG"/>
    <property type="match status" value="1"/>
</dbReference>
<dbReference type="GO" id="GO:0006281">
    <property type="term" value="P:DNA repair"/>
    <property type="evidence" value="ECO:0007669"/>
    <property type="project" value="UniProtKB-KW"/>
</dbReference>
<dbReference type="Pfam" id="PF03167">
    <property type="entry name" value="UDG"/>
    <property type="match status" value="1"/>
</dbReference>
<evidence type="ECO:0000256" key="5">
    <source>
        <dbReference type="ARBA" id="ARBA00023004"/>
    </source>
</evidence>
<keyword evidence="4" id="KW-0378">Hydrolase</keyword>
<keyword evidence="10" id="KW-1185">Reference proteome</keyword>
<dbReference type="GO" id="GO:0046872">
    <property type="term" value="F:metal ion binding"/>
    <property type="evidence" value="ECO:0007669"/>
    <property type="project" value="UniProtKB-KW"/>
</dbReference>
<evidence type="ECO:0000313" key="10">
    <source>
        <dbReference type="Proteomes" id="UP001144471"/>
    </source>
</evidence>
<dbReference type="InterPro" id="IPR051536">
    <property type="entry name" value="UDG_Type-4/5"/>
</dbReference>
<feature type="domain" description="Uracil-DNA glycosylase-like" evidence="8">
    <location>
        <begin position="36"/>
        <end position="189"/>
    </location>
</feature>
<dbReference type="SMART" id="SM00987">
    <property type="entry name" value="UreE_C"/>
    <property type="match status" value="1"/>
</dbReference>
<dbReference type="PANTHER" id="PTHR33693">
    <property type="entry name" value="TYPE-5 URACIL-DNA GLYCOSYLASE"/>
    <property type="match status" value="1"/>
</dbReference>
<protein>
    <submittedName>
        <fullName evidence="9">Uracil-DNA glycosylase</fullName>
    </submittedName>
</protein>
<evidence type="ECO:0000256" key="4">
    <source>
        <dbReference type="ARBA" id="ARBA00022801"/>
    </source>
</evidence>
<keyword evidence="1" id="KW-0004">4Fe-4S</keyword>
<keyword evidence="5" id="KW-0408">Iron</keyword>
<dbReference type="EMBL" id="BSDY01000004">
    <property type="protein sequence ID" value="GLI55596.1"/>
    <property type="molecule type" value="Genomic_DNA"/>
</dbReference>
<keyword evidence="2" id="KW-0479">Metal-binding</keyword>
<proteinExistence type="predicted"/>
<name>A0A9W6GKU5_9FUSO</name>
<evidence type="ECO:0000259" key="8">
    <source>
        <dbReference type="SMART" id="SM00986"/>
    </source>
</evidence>
<dbReference type="InterPro" id="IPR036895">
    <property type="entry name" value="Uracil-DNA_glycosylase-like_sf"/>
</dbReference>
<keyword evidence="7" id="KW-0234">DNA repair</keyword>
<dbReference type="SUPFAM" id="SSF52141">
    <property type="entry name" value="Uracil-DNA glycosylase-like"/>
    <property type="match status" value="1"/>
</dbReference>
<dbReference type="InterPro" id="IPR005122">
    <property type="entry name" value="Uracil-DNA_glycosylase-like"/>
</dbReference>
<accession>A0A9W6GKU5</accession>